<dbReference type="InterPro" id="IPR053781">
    <property type="entry name" value="F-box_AtFBL13-like"/>
</dbReference>
<protein>
    <submittedName>
        <fullName evidence="2">FBD-associated F-box protein</fullName>
    </submittedName>
</protein>
<dbReference type="CDD" id="cd22160">
    <property type="entry name" value="F-box_AtFBL13-like"/>
    <property type="match status" value="1"/>
</dbReference>
<dbReference type="PROSITE" id="PS50181">
    <property type="entry name" value="FBOX"/>
    <property type="match status" value="1"/>
</dbReference>
<keyword evidence="3" id="KW-1185">Reference proteome</keyword>
<evidence type="ECO:0000313" key="2">
    <source>
        <dbReference type="EMBL" id="KAL1199131.1"/>
    </source>
</evidence>
<dbReference type="Proteomes" id="UP001558713">
    <property type="component" value="Unassembled WGS sequence"/>
</dbReference>
<gene>
    <name evidence="2" type="ORF">V5N11_014628</name>
</gene>
<feature type="domain" description="F-box" evidence="1">
    <location>
        <begin position="1"/>
        <end position="53"/>
    </location>
</feature>
<name>A0ABD0ZZ53_CARAN</name>
<dbReference type="PANTHER" id="PTHR31293:SF12">
    <property type="entry name" value="RNI-LIKE SUPERFAMILY PROTEIN"/>
    <property type="match status" value="1"/>
</dbReference>
<dbReference type="InterPro" id="IPR036047">
    <property type="entry name" value="F-box-like_dom_sf"/>
</dbReference>
<accession>A0ABD0ZZ53</accession>
<dbReference type="SUPFAM" id="SSF52047">
    <property type="entry name" value="RNI-like"/>
    <property type="match status" value="1"/>
</dbReference>
<evidence type="ECO:0000259" key="1">
    <source>
        <dbReference type="PROSITE" id="PS50181"/>
    </source>
</evidence>
<reference evidence="2 3" key="1">
    <citation type="submission" date="2024-04" db="EMBL/GenBank/DDBJ databases">
        <title>Genome assembly C_amara_ONT_v2.</title>
        <authorList>
            <person name="Yant L."/>
            <person name="Moore C."/>
            <person name="Slenker M."/>
        </authorList>
    </citation>
    <scope>NUCLEOTIDE SEQUENCE [LARGE SCALE GENOMIC DNA]</scope>
    <source>
        <tissue evidence="2">Leaf</tissue>
    </source>
</reference>
<sequence length="197" mass="22946">MDIISNLPDELLLRILSSLPSNDVVATMLLSKRWQFLWTMVPKLDFDDSVHEYFGEHGVDYRVFQEYVDRVLASNKAPVLETLKFKLSCRLSSTDDITTWLRIANARRVRELEIYRSLKGDAYSFKLPQYLYAFQKLVVLKLYKLITLDVPVEVRLSSLKSLYLVSVHYKDEVSHRRLLAGCPVLEELVMDKSENEP</sequence>
<organism evidence="2 3">
    <name type="scientific">Cardamine amara subsp. amara</name>
    <dbReference type="NCBI Taxonomy" id="228776"/>
    <lineage>
        <taxon>Eukaryota</taxon>
        <taxon>Viridiplantae</taxon>
        <taxon>Streptophyta</taxon>
        <taxon>Embryophyta</taxon>
        <taxon>Tracheophyta</taxon>
        <taxon>Spermatophyta</taxon>
        <taxon>Magnoliopsida</taxon>
        <taxon>eudicotyledons</taxon>
        <taxon>Gunneridae</taxon>
        <taxon>Pentapetalae</taxon>
        <taxon>rosids</taxon>
        <taxon>malvids</taxon>
        <taxon>Brassicales</taxon>
        <taxon>Brassicaceae</taxon>
        <taxon>Cardamineae</taxon>
        <taxon>Cardamine</taxon>
    </lineage>
</organism>
<evidence type="ECO:0000313" key="3">
    <source>
        <dbReference type="Proteomes" id="UP001558713"/>
    </source>
</evidence>
<dbReference type="AlphaFoldDB" id="A0ABD0ZZ53"/>
<dbReference type="PANTHER" id="PTHR31293">
    <property type="entry name" value="RNI-LIKE SUPERFAMILY PROTEIN"/>
    <property type="match status" value="1"/>
</dbReference>
<dbReference type="Gene3D" id="1.20.1280.50">
    <property type="match status" value="1"/>
</dbReference>
<proteinExistence type="predicted"/>
<dbReference type="SUPFAM" id="SSF81383">
    <property type="entry name" value="F-box domain"/>
    <property type="match status" value="1"/>
</dbReference>
<dbReference type="Pfam" id="PF00646">
    <property type="entry name" value="F-box"/>
    <property type="match status" value="1"/>
</dbReference>
<dbReference type="InterPro" id="IPR055294">
    <property type="entry name" value="FBL60-like"/>
</dbReference>
<dbReference type="InterPro" id="IPR001810">
    <property type="entry name" value="F-box_dom"/>
</dbReference>
<dbReference type="Pfam" id="PF24758">
    <property type="entry name" value="LRR_At5g56370"/>
    <property type="match status" value="1"/>
</dbReference>
<dbReference type="SMART" id="SM00256">
    <property type="entry name" value="FBOX"/>
    <property type="match status" value="1"/>
</dbReference>
<dbReference type="InterPro" id="IPR055411">
    <property type="entry name" value="LRR_FXL15/At3g58940/PEG3-like"/>
</dbReference>
<dbReference type="EMBL" id="JBANAX010000654">
    <property type="protein sequence ID" value="KAL1199131.1"/>
    <property type="molecule type" value="Genomic_DNA"/>
</dbReference>
<comment type="caution">
    <text evidence="2">The sequence shown here is derived from an EMBL/GenBank/DDBJ whole genome shotgun (WGS) entry which is preliminary data.</text>
</comment>